<feature type="compositionally biased region" description="Basic residues" evidence="1">
    <location>
        <begin position="1"/>
        <end position="24"/>
    </location>
</feature>
<protein>
    <submittedName>
        <fullName evidence="2">Uncharacterized protein</fullName>
    </submittedName>
</protein>
<accession>A0A164IPD3</accession>
<feature type="region of interest" description="Disordered" evidence="1">
    <location>
        <begin position="1"/>
        <end position="41"/>
    </location>
</feature>
<evidence type="ECO:0000256" key="1">
    <source>
        <dbReference type="SAM" id="MobiDB-lite"/>
    </source>
</evidence>
<dbReference type="SUPFAM" id="SSF140453">
    <property type="entry name" value="EsxAB dimer-like"/>
    <property type="match status" value="1"/>
</dbReference>
<keyword evidence="3" id="KW-1185">Reference proteome</keyword>
<sequence>MSGRLCRRRAPRHVATHPRTRIYPRTRNDEPGSGNAGAGGYPRRLAEATVVLVELRAVVVEQFDHADALLTQARQDWRGAPAQVFGGVYAGWQAAAARLRGDLDRIYAAAVAEFEALLSMNETDDR</sequence>
<gene>
    <name evidence="2" type="ORF">AWN90_07540</name>
</gene>
<evidence type="ECO:0000313" key="3">
    <source>
        <dbReference type="Proteomes" id="UP000076512"/>
    </source>
</evidence>
<dbReference type="RefSeq" id="WP_156673923.1">
    <property type="nucleotide sequence ID" value="NZ_JABMCZ010000002.1"/>
</dbReference>
<name>A0A164IPD3_9NOCA</name>
<organism evidence="2 3">
    <name type="scientific">Nocardia terpenica</name>
    <dbReference type="NCBI Taxonomy" id="455432"/>
    <lineage>
        <taxon>Bacteria</taxon>
        <taxon>Bacillati</taxon>
        <taxon>Actinomycetota</taxon>
        <taxon>Actinomycetes</taxon>
        <taxon>Mycobacteriales</taxon>
        <taxon>Nocardiaceae</taxon>
        <taxon>Nocardia</taxon>
    </lineage>
</organism>
<reference evidence="2 3" key="1">
    <citation type="submission" date="2016-04" db="EMBL/GenBank/DDBJ databases">
        <authorList>
            <person name="Evans L.H."/>
            <person name="Alamgir A."/>
            <person name="Owens N."/>
            <person name="Weber N.D."/>
            <person name="Virtaneva K."/>
            <person name="Barbian K."/>
            <person name="Babar A."/>
            <person name="Rosenke K."/>
        </authorList>
    </citation>
    <scope>NUCLEOTIDE SEQUENCE [LARGE SCALE GENOMIC DNA]</scope>
    <source>
        <strain evidence="2 3">IFM 0406</strain>
    </source>
</reference>
<proteinExistence type="predicted"/>
<dbReference type="Proteomes" id="UP000076512">
    <property type="component" value="Unassembled WGS sequence"/>
</dbReference>
<dbReference type="EMBL" id="LWGR01000019">
    <property type="protein sequence ID" value="KZM69625.1"/>
    <property type="molecule type" value="Genomic_DNA"/>
</dbReference>
<dbReference type="InterPro" id="IPR036689">
    <property type="entry name" value="ESAT-6-like_sf"/>
</dbReference>
<dbReference type="Gene3D" id="1.10.287.1060">
    <property type="entry name" value="ESAT-6-like"/>
    <property type="match status" value="1"/>
</dbReference>
<comment type="caution">
    <text evidence="2">The sequence shown here is derived from an EMBL/GenBank/DDBJ whole genome shotgun (WGS) entry which is preliminary data.</text>
</comment>
<dbReference type="AlphaFoldDB" id="A0A164IPD3"/>
<evidence type="ECO:0000313" key="2">
    <source>
        <dbReference type="EMBL" id="KZM69625.1"/>
    </source>
</evidence>